<dbReference type="Proteomes" id="UP000887567">
    <property type="component" value="Unplaced"/>
</dbReference>
<dbReference type="Pfam" id="PF00013">
    <property type="entry name" value="KH_1"/>
    <property type="match status" value="2"/>
</dbReference>
<feature type="transmembrane region" description="Helical" evidence="3">
    <location>
        <begin position="6"/>
        <end position="27"/>
    </location>
</feature>
<dbReference type="InterPro" id="IPR035437">
    <property type="entry name" value="SNase_OB-fold_sf"/>
</dbReference>
<dbReference type="Gene3D" id="3.30.1370.10">
    <property type="entry name" value="K Homology domain, type 1"/>
    <property type="match status" value="2"/>
</dbReference>
<name>A0A913X7X7_EXADI</name>
<feature type="domain" description="K Homology" evidence="4">
    <location>
        <begin position="53"/>
        <end position="136"/>
    </location>
</feature>
<dbReference type="SMART" id="SM00322">
    <property type="entry name" value="KH"/>
    <property type="match status" value="2"/>
</dbReference>
<dbReference type="Gene3D" id="2.40.50.90">
    <property type="match status" value="1"/>
</dbReference>
<dbReference type="PANTHER" id="PTHR10288">
    <property type="entry name" value="KH DOMAIN CONTAINING RNA BINDING PROTEIN"/>
    <property type="match status" value="1"/>
</dbReference>
<dbReference type="SUPFAM" id="SSF54791">
    <property type="entry name" value="Eukaryotic type KH-domain (KH-domain type I)"/>
    <property type="match status" value="2"/>
</dbReference>
<dbReference type="GO" id="GO:0003723">
    <property type="term" value="F:RNA binding"/>
    <property type="evidence" value="ECO:0007669"/>
    <property type="project" value="UniProtKB-UniRule"/>
</dbReference>
<keyword evidence="1" id="KW-0677">Repeat</keyword>
<protein>
    <recommendedName>
        <fullName evidence="4">K Homology domain-containing protein</fullName>
    </recommendedName>
</protein>
<keyword evidence="2" id="KW-0694">RNA-binding</keyword>
<keyword evidence="3" id="KW-1133">Transmembrane helix</keyword>
<dbReference type="OrthoDB" id="9995375at2759"/>
<keyword evidence="3" id="KW-0472">Membrane</keyword>
<evidence type="ECO:0000256" key="3">
    <source>
        <dbReference type="SAM" id="Phobius"/>
    </source>
</evidence>
<proteinExistence type="predicted"/>
<keyword evidence="6" id="KW-1185">Reference proteome</keyword>
<organism evidence="5 6">
    <name type="scientific">Exaiptasia diaphana</name>
    <name type="common">Tropical sea anemone</name>
    <name type="synonym">Aiptasia pulchella</name>
    <dbReference type="NCBI Taxonomy" id="2652724"/>
    <lineage>
        <taxon>Eukaryota</taxon>
        <taxon>Metazoa</taxon>
        <taxon>Cnidaria</taxon>
        <taxon>Anthozoa</taxon>
        <taxon>Hexacorallia</taxon>
        <taxon>Actiniaria</taxon>
        <taxon>Aiptasiidae</taxon>
        <taxon>Exaiptasia</taxon>
    </lineage>
</organism>
<reference evidence="5" key="1">
    <citation type="submission" date="2022-11" db="UniProtKB">
        <authorList>
            <consortium name="EnsemblMetazoa"/>
        </authorList>
    </citation>
    <scope>IDENTIFICATION</scope>
</reference>
<dbReference type="InterPro" id="IPR004087">
    <property type="entry name" value="KH_dom"/>
</dbReference>
<evidence type="ECO:0000256" key="2">
    <source>
        <dbReference type="PROSITE-ProRule" id="PRU00117"/>
    </source>
</evidence>
<dbReference type="KEGG" id="epa:110239030"/>
<dbReference type="PROSITE" id="PS50084">
    <property type="entry name" value="KH_TYPE_1"/>
    <property type="match status" value="2"/>
</dbReference>
<dbReference type="GeneID" id="110239030"/>
<dbReference type="RefSeq" id="XP_020900390.1">
    <property type="nucleotide sequence ID" value="XM_021044731.1"/>
</dbReference>
<feature type="domain" description="K Homology" evidence="4">
    <location>
        <begin position="140"/>
        <end position="211"/>
    </location>
</feature>
<dbReference type="EnsemblMetazoa" id="XM_021044731.1">
    <property type="protein sequence ID" value="XP_020900390.1"/>
    <property type="gene ID" value="LOC110239030"/>
</dbReference>
<dbReference type="OMA" id="RCKINID"/>
<dbReference type="AlphaFoldDB" id="A0A913X7X7"/>
<evidence type="ECO:0000256" key="1">
    <source>
        <dbReference type="ARBA" id="ARBA00022737"/>
    </source>
</evidence>
<sequence length="348" mass="39689">MPTFSSEQRLAIAVGVPTLALLFFLWYRRRQRDNSFDDDDDEDEEEPTVARAFETKIEVQIPKLLVGTVIGRGGANIKQIQRESGAYLRFKDDDENEEVVEFDEVKPDPEKTRTVVIKGERENARKAEFLIKKIISEQPKMLTEEYYVPQRSCGRIIGRGGMTIRHLSKVSGARITIDREEIRPDIPRKCTIVGTADQIANAKGLLDEKIAEHEKFMTRRPPNQMSRSNKKDFDVAQSKETNMSSPVPYTVQFPDTSDFIEVFVSAIDNPEHFYVQLVRTGEAQKLDQLIEAVTEEATSGSAEKFVESIEPGLLLSNSVILEKFRIHFGLHFQNYCVKPINCTNRKSQ</sequence>
<evidence type="ECO:0000313" key="6">
    <source>
        <dbReference type="Proteomes" id="UP000887567"/>
    </source>
</evidence>
<keyword evidence="3" id="KW-0812">Transmembrane</keyword>
<dbReference type="InterPro" id="IPR036612">
    <property type="entry name" value="KH_dom_type_1_sf"/>
</dbReference>
<evidence type="ECO:0000313" key="5">
    <source>
        <dbReference type="EnsemblMetazoa" id="XP_020900390.1"/>
    </source>
</evidence>
<dbReference type="InterPro" id="IPR004088">
    <property type="entry name" value="KH_dom_type_1"/>
</dbReference>
<evidence type="ECO:0000259" key="4">
    <source>
        <dbReference type="SMART" id="SM00322"/>
    </source>
</evidence>
<accession>A0A913X7X7</accession>